<dbReference type="InterPro" id="IPR055141">
    <property type="entry name" value="TADA2A_B-like_dom"/>
</dbReference>
<feature type="domain" description="SANT" evidence="12">
    <location>
        <begin position="57"/>
        <end position="109"/>
    </location>
</feature>
<dbReference type="GO" id="GO:0005634">
    <property type="term" value="C:nucleus"/>
    <property type="evidence" value="ECO:0007669"/>
    <property type="project" value="UniProtKB-SubCell"/>
</dbReference>
<dbReference type="Gene3D" id="3.30.60.90">
    <property type="match status" value="1"/>
</dbReference>
<dbReference type="InterPro" id="IPR000433">
    <property type="entry name" value="Znf_ZZ"/>
</dbReference>
<dbReference type="SUPFAM" id="SSF57850">
    <property type="entry name" value="RING/U-box"/>
    <property type="match status" value="1"/>
</dbReference>
<dbReference type="AlphaFoldDB" id="A0A9N9APK5"/>
<evidence type="ECO:0000259" key="13">
    <source>
        <dbReference type="PROSITE" id="PS51294"/>
    </source>
</evidence>
<accession>A0A9N9APK5</accession>
<comment type="subcellular location">
    <subcellularLocation>
        <location evidence="7">Nucleus</location>
    </subcellularLocation>
</comment>
<dbReference type="GO" id="GO:0003682">
    <property type="term" value="F:chromatin binding"/>
    <property type="evidence" value="ECO:0007669"/>
    <property type="project" value="TreeGrafter"/>
</dbReference>
<dbReference type="PIRSF" id="PIRSF025024">
    <property type="entry name" value="Transcriptional_adaptor_2"/>
    <property type="match status" value="1"/>
</dbReference>
<dbReference type="Pfam" id="PF00249">
    <property type="entry name" value="Myb_DNA-binding"/>
    <property type="match status" value="1"/>
</dbReference>
<feature type="domain" description="HTH myb-type" evidence="13">
    <location>
        <begin position="62"/>
        <end position="109"/>
    </location>
</feature>
<evidence type="ECO:0000259" key="12">
    <source>
        <dbReference type="PROSITE" id="PS51293"/>
    </source>
</evidence>
<protein>
    <recommendedName>
        <fullName evidence="7">Transcriptional adapter 2</fullName>
    </recommendedName>
</protein>
<sequence length="497" mass="57354">MYRCKNCQAMIGNTVRINCAECPQFDLCVTCFCAGKEVEDHKNFHKYRVMDQFTFPIFTPDWCADEEELLIEGAQTHGLGNWGDIAAYVGSRTREECERHYLDVYLSAKNFIPSMEKKFENVDERDMRERKRRRMESIQQLPPIKSKTHAKPLQSLPANHEIQGYMPKRKEFETEIDNDAEQLIKELEFDNEMPAAEVELKLSMLKIYNKKLDRRTEKKRLIFEHGLVDLKKKEKAFEKNEKKSVTSSAIAASTSSTTGAAILGDKILQDKERKFHSKLKVFAKLMNKTDHETFVEGMLREFRIREEISKLQEWRRHGITTIKEGEKYQANKLQEQEATRDPPTRIIIGASSDRLAAQYAARIPPVRIDKILPIDLDNAEGVHMLTPAERTLCSHLRIFPKPYMVIKEIILKEYARRDFRLKRREARELIKIDVNKTSRIYDFFVEMGWIHSQTKMPLVRNTSAVNRNGAIAVPSGNTGGSVTTNGFVVGGSGMDLE</sequence>
<dbReference type="SUPFAM" id="SSF46689">
    <property type="entry name" value="Homeodomain-like"/>
    <property type="match status" value="2"/>
</dbReference>
<reference evidence="14" key="1">
    <citation type="submission" date="2021-06" db="EMBL/GenBank/DDBJ databases">
        <authorList>
            <person name="Kallberg Y."/>
            <person name="Tangrot J."/>
            <person name="Rosling A."/>
        </authorList>
    </citation>
    <scope>NUCLEOTIDE SEQUENCE</scope>
    <source>
        <strain evidence="14">FL130A</strain>
    </source>
</reference>
<evidence type="ECO:0000259" key="9">
    <source>
        <dbReference type="PROSITE" id="PS50090"/>
    </source>
</evidence>
<dbReference type="Gene3D" id="1.10.10.60">
    <property type="entry name" value="Homeodomain-like"/>
    <property type="match status" value="1"/>
</dbReference>
<keyword evidence="1" id="KW-0479">Metal-binding</keyword>
<feature type="domain" description="SWIRM" evidence="11">
    <location>
        <begin position="365"/>
        <end position="461"/>
    </location>
</feature>
<evidence type="ECO:0000259" key="11">
    <source>
        <dbReference type="PROSITE" id="PS50934"/>
    </source>
</evidence>
<dbReference type="Proteomes" id="UP000789508">
    <property type="component" value="Unassembled WGS sequence"/>
</dbReference>
<dbReference type="PROSITE" id="PS51294">
    <property type="entry name" value="HTH_MYB"/>
    <property type="match status" value="1"/>
</dbReference>
<keyword evidence="2 8" id="KW-0863">Zinc-finger</keyword>
<dbReference type="EMBL" id="CAJVPS010001499">
    <property type="protein sequence ID" value="CAG8540358.1"/>
    <property type="molecule type" value="Genomic_DNA"/>
</dbReference>
<evidence type="ECO:0000256" key="7">
    <source>
        <dbReference type="PIRNR" id="PIRNR025024"/>
    </source>
</evidence>
<keyword evidence="15" id="KW-1185">Reference proteome</keyword>
<evidence type="ECO:0000256" key="3">
    <source>
        <dbReference type="ARBA" id="ARBA00022833"/>
    </source>
</evidence>
<dbReference type="InterPro" id="IPR041983">
    <property type="entry name" value="ADA2-like_ZZ"/>
</dbReference>
<dbReference type="PROSITE" id="PS51293">
    <property type="entry name" value="SANT"/>
    <property type="match status" value="1"/>
</dbReference>
<feature type="domain" description="ZZ-type" evidence="10">
    <location>
        <begin position="1"/>
        <end position="55"/>
    </location>
</feature>
<dbReference type="CDD" id="cd02335">
    <property type="entry name" value="ZZ_ADA2"/>
    <property type="match status" value="1"/>
</dbReference>
<evidence type="ECO:0000256" key="6">
    <source>
        <dbReference type="ARBA" id="ARBA00023242"/>
    </source>
</evidence>
<dbReference type="InterPro" id="IPR017884">
    <property type="entry name" value="SANT_dom"/>
</dbReference>
<dbReference type="GO" id="GO:0008270">
    <property type="term" value="F:zinc ion binding"/>
    <property type="evidence" value="ECO:0007669"/>
    <property type="project" value="UniProtKB-KW"/>
</dbReference>
<dbReference type="PROSITE" id="PS50135">
    <property type="entry name" value="ZF_ZZ_2"/>
    <property type="match status" value="1"/>
</dbReference>
<evidence type="ECO:0000256" key="4">
    <source>
        <dbReference type="ARBA" id="ARBA00023015"/>
    </source>
</evidence>
<gene>
    <name evidence="14" type="ORF">ALEPTO_LOCUS5378</name>
</gene>
<dbReference type="PANTHER" id="PTHR12374">
    <property type="entry name" value="TRANSCRIPTIONAL ADAPTOR 2 ADA2 -RELATED"/>
    <property type="match status" value="1"/>
</dbReference>
<dbReference type="PROSITE" id="PS50090">
    <property type="entry name" value="MYB_LIKE"/>
    <property type="match status" value="1"/>
</dbReference>
<evidence type="ECO:0000259" key="10">
    <source>
        <dbReference type="PROSITE" id="PS50135"/>
    </source>
</evidence>
<evidence type="ECO:0000256" key="8">
    <source>
        <dbReference type="PROSITE-ProRule" id="PRU00228"/>
    </source>
</evidence>
<dbReference type="InterPro" id="IPR009057">
    <property type="entry name" value="Homeodomain-like_sf"/>
</dbReference>
<dbReference type="InterPro" id="IPR036388">
    <property type="entry name" value="WH-like_DNA-bd_sf"/>
</dbReference>
<dbReference type="GO" id="GO:0003713">
    <property type="term" value="F:transcription coactivator activity"/>
    <property type="evidence" value="ECO:0007669"/>
    <property type="project" value="InterPro"/>
</dbReference>
<dbReference type="OrthoDB" id="270417at2759"/>
<dbReference type="Pfam" id="PF04433">
    <property type="entry name" value="SWIRM"/>
    <property type="match status" value="1"/>
</dbReference>
<evidence type="ECO:0000256" key="5">
    <source>
        <dbReference type="ARBA" id="ARBA00023163"/>
    </source>
</evidence>
<proteinExistence type="predicted"/>
<keyword evidence="6 7" id="KW-0539">Nucleus</keyword>
<dbReference type="SMART" id="SM00717">
    <property type="entry name" value="SANT"/>
    <property type="match status" value="1"/>
</dbReference>
<keyword evidence="5 7" id="KW-0804">Transcription</keyword>
<dbReference type="InterPro" id="IPR001005">
    <property type="entry name" value="SANT/Myb"/>
</dbReference>
<dbReference type="GO" id="GO:0006357">
    <property type="term" value="P:regulation of transcription by RNA polymerase II"/>
    <property type="evidence" value="ECO:0007669"/>
    <property type="project" value="InterPro"/>
</dbReference>
<comment type="caution">
    <text evidence="14">The sequence shown here is derived from an EMBL/GenBank/DDBJ whole genome shotgun (WGS) entry which is preliminary data.</text>
</comment>
<evidence type="ECO:0000256" key="2">
    <source>
        <dbReference type="ARBA" id="ARBA00022771"/>
    </source>
</evidence>
<evidence type="ECO:0000256" key="1">
    <source>
        <dbReference type="ARBA" id="ARBA00022723"/>
    </source>
</evidence>
<dbReference type="InterPro" id="IPR007526">
    <property type="entry name" value="SWIRM"/>
</dbReference>
<dbReference type="InterPro" id="IPR017930">
    <property type="entry name" value="Myb_dom"/>
</dbReference>
<evidence type="ECO:0000313" key="15">
    <source>
        <dbReference type="Proteomes" id="UP000789508"/>
    </source>
</evidence>
<organism evidence="14 15">
    <name type="scientific">Ambispora leptoticha</name>
    <dbReference type="NCBI Taxonomy" id="144679"/>
    <lineage>
        <taxon>Eukaryota</taxon>
        <taxon>Fungi</taxon>
        <taxon>Fungi incertae sedis</taxon>
        <taxon>Mucoromycota</taxon>
        <taxon>Glomeromycotina</taxon>
        <taxon>Glomeromycetes</taxon>
        <taxon>Archaeosporales</taxon>
        <taxon>Ambisporaceae</taxon>
        <taxon>Ambispora</taxon>
    </lineage>
</organism>
<dbReference type="Pfam" id="PF25299">
    <property type="entry name" value="ZZ_ADA2"/>
    <property type="match status" value="1"/>
</dbReference>
<dbReference type="FunFam" id="1.10.10.10:FF:000087">
    <property type="entry name" value="Transcriptional adapter 2"/>
    <property type="match status" value="1"/>
</dbReference>
<dbReference type="CDD" id="cd00167">
    <property type="entry name" value="SANT"/>
    <property type="match status" value="1"/>
</dbReference>
<keyword evidence="3" id="KW-0862">Zinc</keyword>
<evidence type="ECO:0000313" key="14">
    <source>
        <dbReference type="EMBL" id="CAG8540358.1"/>
    </source>
</evidence>
<dbReference type="InterPro" id="IPR016827">
    <property type="entry name" value="Ada2/TADA2"/>
</dbReference>
<dbReference type="GO" id="GO:0070461">
    <property type="term" value="C:SAGA-type complex"/>
    <property type="evidence" value="ECO:0007669"/>
    <property type="project" value="TreeGrafter"/>
</dbReference>
<name>A0A9N9APK5_9GLOM</name>
<feature type="domain" description="Myb-like" evidence="9">
    <location>
        <begin position="62"/>
        <end position="105"/>
    </location>
</feature>
<dbReference type="PROSITE" id="PS50934">
    <property type="entry name" value="SWIRM"/>
    <property type="match status" value="1"/>
</dbReference>
<dbReference type="GO" id="GO:0006338">
    <property type="term" value="P:chromatin remodeling"/>
    <property type="evidence" value="ECO:0007669"/>
    <property type="project" value="TreeGrafter"/>
</dbReference>
<dbReference type="Pfam" id="PF22941">
    <property type="entry name" value="TADA2A-like_3rd"/>
    <property type="match status" value="1"/>
</dbReference>
<dbReference type="InterPro" id="IPR043145">
    <property type="entry name" value="Znf_ZZ_sf"/>
</dbReference>
<dbReference type="PANTHER" id="PTHR12374:SF20">
    <property type="entry name" value="TRANSCRIPTIONAL ADAPTER 2-ALPHA"/>
    <property type="match status" value="1"/>
</dbReference>
<dbReference type="Gene3D" id="1.10.10.10">
    <property type="entry name" value="Winged helix-like DNA-binding domain superfamily/Winged helix DNA-binding domain"/>
    <property type="match status" value="1"/>
</dbReference>
<keyword evidence="4 7" id="KW-0805">Transcription regulation</keyword>